<accession>A0A7C3F4X0</accession>
<dbReference type="Gene3D" id="3.10.20.30">
    <property type="match status" value="1"/>
</dbReference>
<evidence type="ECO:0008006" key="2">
    <source>
        <dbReference type="Google" id="ProtNLM"/>
    </source>
</evidence>
<name>A0A7C3F4X0_9CREN</name>
<dbReference type="SUPFAM" id="SSF54285">
    <property type="entry name" value="MoaD/ThiS"/>
    <property type="match status" value="1"/>
</dbReference>
<sequence>MAKLLIHGHAVPARLSKEGMEIEPKEGDIEGLLLEAVEEAAELREVLIKDGRLRTDITILVNGRHCMFLEGLKTKVLKGDIVEVLLPMIGG</sequence>
<dbReference type="CDD" id="cd17040">
    <property type="entry name" value="Ubl_MoaD_like"/>
    <property type="match status" value="1"/>
</dbReference>
<dbReference type="InterPro" id="IPR003749">
    <property type="entry name" value="ThiS/MoaD-like"/>
</dbReference>
<dbReference type="InterPro" id="IPR016155">
    <property type="entry name" value="Mopterin_synth/thiamin_S_b"/>
</dbReference>
<dbReference type="EMBL" id="DSTX01000001">
    <property type="protein sequence ID" value="HFK19802.1"/>
    <property type="molecule type" value="Genomic_DNA"/>
</dbReference>
<dbReference type="InterPro" id="IPR012675">
    <property type="entry name" value="Beta-grasp_dom_sf"/>
</dbReference>
<comment type="caution">
    <text evidence="1">The sequence shown here is derived from an EMBL/GenBank/DDBJ whole genome shotgun (WGS) entry which is preliminary data.</text>
</comment>
<dbReference type="AlphaFoldDB" id="A0A7C3F4X0"/>
<proteinExistence type="predicted"/>
<protein>
    <recommendedName>
        <fullName evidence="2">MoaD/ThiS family protein</fullName>
    </recommendedName>
</protein>
<reference evidence="1" key="1">
    <citation type="journal article" date="2020" name="mSystems">
        <title>Genome- and Community-Level Interaction Insights into Carbon Utilization and Element Cycling Functions of Hydrothermarchaeota in Hydrothermal Sediment.</title>
        <authorList>
            <person name="Zhou Z."/>
            <person name="Liu Y."/>
            <person name="Xu W."/>
            <person name="Pan J."/>
            <person name="Luo Z.H."/>
            <person name="Li M."/>
        </authorList>
    </citation>
    <scope>NUCLEOTIDE SEQUENCE [LARGE SCALE GENOMIC DNA]</scope>
    <source>
        <strain evidence="1">SpSt-468</strain>
    </source>
</reference>
<dbReference type="Pfam" id="PF02597">
    <property type="entry name" value="ThiS"/>
    <property type="match status" value="1"/>
</dbReference>
<evidence type="ECO:0000313" key="1">
    <source>
        <dbReference type="EMBL" id="HFK19802.1"/>
    </source>
</evidence>
<organism evidence="1">
    <name type="scientific">Candidatus Methanomethylicus mesodigestus</name>
    <dbReference type="NCBI Taxonomy" id="1867258"/>
    <lineage>
        <taxon>Archaea</taxon>
        <taxon>Thermoproteota</taxon>
        <taxon>Methanosuratincolia</taxon>
        <taxon>Candidatus Methanomethylicales</taxon>
        <taxon>Candidatus Methanomethylicaceae</taxon>
        <taxon>Candidatus Methanomethylicus</taxon>
    </lineage>
</organism>
<gene>
    <name evidence="1" type="ORF">ENS19_00790</name>
</gene>